<proteinExistence type="predicted"/>
<feature type="region of interest" description="Disordered" evidence="1">
    <location>
        <begin position="153"/>
        <end position="197"/>
    </location>
</feature>
<keyword evidence="2" id="KW-0472">Membrane</keyword>
<organism evidence="4">
    <name type="scientific">Grosmannia clavigera (strain kw1407 / UAMH 11150)</name>
    <name type="common">Blue stain fungus</name>
    <name type="synonym">Graphiocladiella clavigera</name>
    <dbReference type="NCBI Taxonomy" id="655863"/>
    <lineage>
        <taxon>Eukaryota</taxon>
        <taxon>Fungi</taxon>
        <taxon>Dikarya</taxon>
        <taxon>Ascomycota</taxon>
        <taxon>Pezizomycotina</taxon>
        <taxon>Sordariomycetes</taxon>
        <taxon>Sordariomycetidae</taxon>
        <taxon>Ophiostomatales</taxon>
        <taxon>Ophiostomataceae</taxon>
        <taxon>Leptographium</taxon>
    </lineage>
</organism>
<evidence type="ECO:0000313" key="4">
    <source>
        <dbReference type="Proteomes" id="UP000007796"/>
    </source>
</evidence>
<dbReference type="RefSeq" id="XP_014172797.1">
    <property type="nucleotide sequence ID" value="XM_014317322.1"/>
</dbReference>
<evidence type="ECO:0000256" key="2">
    <source>
        <dbReference type="SAM" id="Phobius"/>
    </source>
</evidence>
<dbReference type="EMBL" id="GL629769">
    <property type="protein sequence ID" value="EFX03315.1"/>
    <property type="molecule type" value="Genomic_DNA"/>
</dbReference>
<reference evidence="3 4" key="1">
    <citation type="journal article" date="2011" name="Proc. Natl. Acad. Sci. U.S.A.">
        <title>Genome and transcriptome analyses of the mountain pine beetle-fungal symbiont Grosmannia clavigera, a lodgepole pine pathogen.</title>
        <authorList>
            <person name="DiGuistini S."/>
            <person name="Wang Y."/>
            <person name="Liao N.Y."/>
            <person name="Taylor G."/>
            <person name="Tanguay P."/>
            <person name="Feau N."/>
            <person name="Henrissat B."/>
            <person name="Chan S.K."/>
            <person name="Hesse-Orce U."/>
            <person name="Alamouti S.M."/>
            <person name="Tsui C.K.M."/>
            <person name="Docking R.T."/>
            <person name="Levasseur A."/>
            <person name="Haridas S."/>
            <person name="Robertson G."/>
            <person name="Birol I."/>
            <person name="Holt R.A."/>
            <person name="Marra M.A."/>
            <person name="Hamelin R.C."/>
            <person name="Hirst M."/>
            <person name="Jones S.J.M."/>
            <person name="Bohlmann J."/>
            <person name="Breuil C."/>
        </authorList>
    </citation>
    <scope>NUCLEOTIDE SEQUENCE [LARGE SCALE GENOMIC DNA]</scope>
    <source>
        <strain evidence="4">kw1407 / UAMH 11150</strain>
    </source>
</reference>
<dbReference type="AlphaFoldDB" id="F0XI73"/>
<keyword evidence="4" id="KW-1185">Reference proteome</keyword>
<evidence type="ECO:0000256" key="1">
    <source>
        <dbReference type="SAM" id="MobiDB-lite"/>
    </source>
</evidence>
<keyword evidence="2" id="KW-0812">Transmembrane</keyword>
<dbReference type="OrthoDB" id="4156595at2759"/>
<dbReference type="Proteomes" id="UP000007796">
    <property type="component" value="Unassembled WGS sequence"/>
</dbReference>
<dbReference type="eggNOG" id="ENOG502T1TY">
    <property type="taxonomic scope" value="Eukaryota"/>
</dbReference>
<dbReference type="HOGENOM" id="CLU_1057886_0_0_1"/>
<gene>
    <name evidence="3" type="ORF">CMQ_3244</name>
</gene>
<dbReference type="GeneID" id="25976323"/>
<feature type="compositionally biased region" description="Polar residues" evidence="1">
    <location>
        <begin position="170"/>
        <end position="181"/>
    </location>
</feature>
<name>F0XI73_GROCL</name>
<sequence>MSAPPPASMAAQAEGVKGQPKIYRLVMTPIIFISFLFSLAWVEFRYTLLRSHTHVGIDGRPTRRPPARQQRLPPWLHRIVYRQQEYQYEVQEPTGGGATANDNFHYHSMQRKLLKMEAAEAFHIRTTVLGTAGMVDSRVAVALRDRLNRRASREITRADTNTYIGRDSHQASPQQRGQTDGSPGEDQDPLINKQSLADSGMLASIRQEVRSTLEIEIEYDAHHVQRFLSRSWQIVRCTMATDTKSPRLRPGRAGLTSALGLRW</sequence>
<dbReference type="InParanoid" id="F0XI73"/>
<accession>F0XI73</accession>
<feature type="transmembrane region" description="Helical" evidence="2">
    <location>
        <begin position="22"/>
        <end position="42"/>
    </location>
</feature>
<keyword evidence="2" id="KW-1133">Transmembrane helix</keyword>
<protein>
    <submittedName>
        <fullName evidence="3">Uncharacterized protein</fullName>
    </submittedName>
</protein>
<evidence type="ECO:0000313" key="3">
    <source>
        <dbReference type="EMBL" id="EFX03315.1"/>
    </source>
</evidence>